<dbReference type="InterPro" id="IPR001509">
    <property type="entry name" value="Epimerase_deHydtase"/>
</dbReference>
<feature type="domain" description="NAD-dependent epimerase/dehydratase" evidence="2">
    <location>
        <begin position="2"/>
        <end position="187"/>
    </location>
</feature>
<evidence type="ECO:0000256" key="1">
    <source>
        <dbReference type="SAM" id="MobiDB-lite"/>
    </source>
</evidence>
<evidence type="ECO:0000313" key="4">
    <source>
        <dbReference type="Proteomes" id="UP000632740"/>
    </source>
</evidence>
<proteinExistence type="predicted"/>
<dbReference type="AlphaFoldDB" id="A0A919P3M7"/>
<dbReference type="InterPro" id="IPR036291">
    <property type="entry name" value="NAD(P)-bd_dom_sf"/>
</dbReference>
<feature type="region of interest" description="Disordered" evidence="1">
    <location>
        <begin position="116"/>
        <end position="135"/>
    </location>
</feature>
<dbReference type="Gene3D" id="3.40.50.720">
    <property type="entry name" value="NAD(P)-binding Rossmann-like Domain"/>
    <property type="match status" value="1"/>
</dbReference>
<name>A0A919P3M7_9CELL</name>
<organism evidence="3 4">
    <name type="scientific">Cellulomonas chitinilytica</name>
    <dbReference type="NCBI Taxonomy" id="398759"/>
    <lineage>
        <taxon>Bacteria</taxon>
        <taxon>Bacillati</taxon>
        <taxon>Actinomycetota</taxon>
        <taxon>Actinomycetes</taxon>
        <taxon>Micrococcales</taxon>
        <taxon>Cellulomonadaceae</taxon>
        <taxon>Cellulomonas</taxon>
    </lineage>
</organism>
<evidence type="ECO:0000313" key="3">
    <source>
        <dbReference type="EMBL" id="GIG22105.1"/>
    </source>
</evidence>
<gene>
    <name evidence="3" type="ORF">Cch01nite_28290</name>
</gene>
<dbReference type="EMBL" id="BONK01000009">
    <property type="protein sequence ID" value="GIG22105.1"/>
    <property type="molecule type" value="Genomic_DNA"/>
</dbReference>
<protein>
    <recommendedName>
        <fullName evidence="2">NAD-dependent epimerase/dehydratase domain-containing protein</fullName>
    </recommendedName>
</protein>
<evidence type="ECO:0000259" key="2">
    <source>
        <dbReference type="Pfam" id="PF01370"/>
    </source>
</evidence>
<sequence length="314" mass="32779">MILGGTGAVGFATAMRLRARGWRVDVTARGSGPVPAPMLAAGVAFHELSRSDTTGIERLVGAGADLLVDAVAFTGSDVRRLLPVLRSVSSTVLISSRAVYVDDRGRHVNGAERPDFAAPVREDNPTLDPAGDRADPFTREGYAPCKVAAEHVARDSGLPVTVVRPAKIHGAWARNPRTRPFVERMLRGDPVLRLRGADGPCDHLSAAANLAALVERCADVPGARVLNGADPGTPTVRTLLGSVGAELAWQGDLQVGSGHEDALANPWDAVGGFALDTTASTRLGYAPVGTSVELVREEVRWLRSGGGASVPGLV</sequence>
<reference evidence="3" key="1">
    <citation type="submission" date="2021-01" db="EMBL/GenBank/DDBJ databases">
        <title>Whole genome shotgun sequence of Cellulomonas chitinilytica NBRC 110799.</title>
        <authorList>
            <person name="Komaki H."/>
            <person name="Tamura T."/>
        </authorList>
    </citation>
    <scope>NUCLEOTIDE SEQUENCE</scope>
    <source>
        <strain evidence="3">NBRC 110799</strain>
    </source>
</reference>
<dbReference type="Proteomes" id="UP000632740">
    <property type="component" value="Unassembled WGS sequence"/>
</dbReference>
<accession>A0A919P3M7</accession>
<comment type="caution">
    <text evidence="3">The sequence shown here is derived from an EMBL/GenBank/DDBJ whole genome shotgun (WGS) entry which is preliminary data.</text>
</comment>
<dbReference type="SUPFAM" id="SSF51735">
    <property type="entry name" value="NAD(P)-binding Rossmann-fold domains"/>
    <property type="match status" value="1"/>
</dbReference>
<dbReference type="Pfam" id="PF01370">
    <property type="entry name" value="Epimerase"/>
    <property type="match status" value="1"/>
</dbReference>
<keyword evidence="4" id="KW-1185">Reference proteome</keyword>